<organism evidence="1 2">
    <name type="scientific">Streptomyces scopuliridis</name>
    <dbReference type="NCBI Taxonomy" id="452529"/>
    <lineage>
        <taxon>Bacteria</taxon>
        <taxon>Bacillati</taxon>
        <taxon>Actinomycetota</taxon>
        <taxon>Actinomycetes</taxon>
        <taxon>Kitasatosporales</taxon>
        <taxon>Streptomycetaceae</taxon>
        <taxon>Streptomyces</taxon>
    </lineage>
</organism>
<name>A0ACD4ZX62_9ACTN</name>
<sequence>MTMLTLRRLAVGAAGAAFAIGTVLGSTSVAQAAPAVGAGSQATASAQGGTAPACIKRGRNIPGDPWASATNQCGKTMRIKIIIKAGDDSGCKALANGKGMVHYFVTGHYQKTVTC</sequence>
<proteinExistence type="predicted"/>
<reference evidence="1" key="1">
    <citation type="submission" date="2022-10" db="EMBL/GenBank/DDBJ databases">
        <title>The complete genomes of actinobacterial strains from the NBC collection.</title>
        <authorList>
            <person name="Joergensen T.S."/>
            <person name="Alvarez Arevalo M."/>
            <person name="Sterndorff E.B."/>
            <person name="Faurdal D."/>
            <person name="Vuksanovic O."/>
            <person name="Mourched A.-S."/>
            <person name="Charusanti P."/>
            <person name="Shaw S."/>
            <person name="Blin K."/>
            <person name="Weber T."/>
        </authorList>
    </citation>
    <scope>NUCLEOTIDE SEQUENCE</scope>
    <source>
        <strain evidence="1">NBC 01771</strain>
    </source>
</reference>
<keyword evidence="2" id="KW-1185">Reference proteome</keyword>
<dbReference type="Proteomes" id="UP001348369">
    <property type="component" value="Chromosome"/>
</dbReference>
<accession>A0ACD4ZX62</accession>
<evidence type="ECO:0000313" key="1">
    <source>
        <dbReference type="EMBL" id="WSC02751.1"/>
    </source>
</evidence>
<evidence type="ECO:0000313" key="2">
    <source>
        <dbReference type="Proteomes" id="UP001348369"/>
    </source>
</evidence>
<protein>
    <submittedName>
        <fullName evidence="1">Uncharacterized protein</fullName>
    </submittedName>
</protein>
<gene>
    <name evidence="1" type="ORF">OG835_41045</name>
</gene>
<dbReference type="EMBL" id="CP109109">
    <property type="protein sequence ID" value="WSC02751.1"/>
    <property type="molecule type" value="Genomic_DNA"/>
</dbReference>